<organism evidence="2 3">
    <name type="scientific">Desulfofundulus thermobenzoicus</name>
    <dbReference type="NCBI Taxonomy" id="29376"/>
    <lineage>
        <taxon>Bacteria</taxon>
        <taxon>Bacillati</taxon>
        <taxon>Bacillota</taxon>
        <taxon>Clostridia</taxon>
        <taxon>Eubacteriales</taxon>
        <taxon>Peptococcaceae</taxon>
        <taxon>Desulfofundulus</taxon>
    </lineage>
</organism>
<reference evidence="2 3" key="1">
    <citation type="submission" date="2019-10" db="EMBL/GenBank/DDBJ databases">
        <title>Comparative genomics of sulfur disproportionating microorganisms.</title>
        <authorList>
            <person name="Ward L.M."/>
            <person name="Bertran E."/>
            <person name="Johnston D."/>
        </authorList>
    </citation>
    <scope>NUCLEOTIDE SEQUENCE [LARGE SCALE GENOMIC DNA]</scope>
    <source>
        <strain evidence="2 3">DSM 14055</strain>
    </source>
</reference>
<sequence>MSRIVEILYVPEALRENVSETAAERIERRIVQTKTEIVREIAAAESRLFWKTLAFLAGQTGVLILVMRLLLGK</sequence>
<dbReference type="OrthoDB" id="1727083at2"/>
<dbReference type="EMBL" id="WHYR01000023">
    <property type="protein sequence ID" value="MQL52488.1"/>
    <property type="molecule type" value="Genomic_DNA"/>
</dbReference>
<dbReference type="RefSeq" id="WP_152946644.1">
    <property type="nucleotide sequence ID" value="NZ_WHYR01000023.1"/>
</dbReference>
<name>A0A6N7ITR1_9FIRM</name>
<dbReference type="AlphaFoldDB" id="A0A6N7ITR1"/>
<feature type="transmembrane region" description="Helical" evidence="1">
    <location>
        <begin position="48"/>
        <end position="71"/>
    </location>
</feature>
<evidence type="ECO:0000313" key="2">
    <source>
        <dbReference type="EMBL" id="MQL52488.1"/>
    </source>
</evidence>
<proteinExistence type="predicted"/>
<dbReference type="Proteomes" id="UP000441717">
    <property type="component" value="Unassembled WGS sequence"/>
</dbReference>
<keyword evidence="1" id="KW-0812">Transmembrane</keyword>
<evidence type="ECO:0000256" key="1">
    <source>
        <dbReference type="SAM" id="Phobius"/>
    </source>
</evidence>
<evidence type="ECO:0000313" key="3">
    <source>
        <dbReference type="Proteomes" id="UP000441717"/>
    </source>
</evidence>
<protein>
    <submittedName>
        <fullName evidence="2">Uncharacterized protein</fullName>
    </submittedName>
</protein>
<comment type="caution">
    <text evidence="2">The sequence shown here is derived from an EMBL/GenBank/DDBJ whole genome shotgun (WGS) entry which is preliminary data.</text>
</comment>
<keyword evidence="1" id="KW-0472">Membrane</keyword>
<accession>A0A6N7ITR1</accession>
<gene>
    <name evidence="2" type="ORF">GFC01_09480</name>
</gene>
<keyword evidence="1" id="KW-1133">Transmembrane helix</keyword>
<keyword evidence="3" id="KW-1185">Reference proteome</keyword>